<dbReference type="AlphaFoldDB" id="A0A2G1VTQ9"/>
<dbReference type="RefSeq" id="WP_099644980.1">
    <property type="nucleotide sequence ID" value="NZ_KZ319288.1"/>
</dbReference>
<name>A0A2G1VTQ9_9FLAO</name>
<dbReference type="Proteomes" id="UP000229433">
    <property type="component" value="Unassembled WGS sequence"/>
</dbReference>
<dbReference type="EMBL" id="NQXA01000002">
    <property type="protein sequence ID" value="PHQ30145.1"/>
    <property type="molecule type" value="Genomic_DNA"/>
</dbReference>
<accession>A0A2G1VTQ9</accession>
<dbReference type="OrthoDB" id="1118927at2"/>
<gene>
    <name evidence="1" type="ORF">CJ305_04050</name>
</gene>
<reference evidence="1 2" key="1">
    <citation type="submission" date="2017-08" db="EMBL/GenBank/DDBJ databases">
        <title>The whole genome shortgun sequences of strain Leeuwenhoekiella nanhaiensis G18 from the South China Sea.</title>
        <authorList>
            <person name="Liu Q."/>
        </authorList>
    </citation>
    <scope>NUCLEOTIDE SEQUENCE [LARGE SCALE GENOMIC DNA]</scope>
    <source>
        <strain evidence="1 2">G18</strain>
    </source>
</reference>
<dbReference type="PROSITE" id="PS51257">
    <property type="entry name" value="PROKAR_LIPOPROTEIN"/>
    <property type="match status" value="1"/>
</dbReference>
<keyword evidence="2" id="KW-1185">Reference proteome</keyword>
<sequence length="141" mass="15697">MKSIIFVLLVVISISSCKSEDDALIDNADLVGTWDWVQTSGGLIYFKETPETLGKSITLSFSNNYKFQISQDENEILSGNYTITYKKSIYTGEMARFIELSDATIYTGIVLRGIVNTYENTSLTINDNNHDGIGSVFIKAQ</sequence>
<evidence type="ECO:0000313" key="1">
    <source>
        <dbReference type="EMBL" id="PHQ30145.1"/>
    </source>
</evidence>
<evidence type="ECO:0008006" key="3">
    <source>
        <dbReference type="Google" id="ProtNLM"/>
    </source>
</evidence>
<proteinExistence type="predicted"/>
<comment type="caution">
    <text evidence="1">The sequence shown here is derived from an EMBL/GenBank/DDBJ whole genome shotgun (WGS) entry which is preliminary data.</text>
</comment>
<organism evidence="1 2">
    <name type="scientific">Leeuwenhoekiella nanhaiensis</name>
    <dbReference type="NCBI Taxonomy" id="1655491"/>
    <lineage>
        <taxon>Bacteria</taxon>
        <taxon>Pseudomonadati</taxon>
        <taxon>Bacteroidota</taxon>
        <taxon>Flavobacteriia</taxon>
        <taxon>Flavobacteriales</taxon>
        <taxon>Flavobacteriaceae</taxon>
        <taxon>Leeuwenhoekiella</taxon>
    </lineage>
</organism>
<evidence type="ECO:0000313" key="2">
    <source>
        <dbReference type="Proteomes" id="UP000229433"/>
    </source>
</evidence>
<protein>
    <recommendedName>
        <fullName evidence="3">Lipocalin-like domain-containing protein</fullName>
    </recommendedName>
</protein>